<dbReference type="GO" id="GO:0005524">
    <property type="term" value="F:ATP binding"/>
    <property type="evidence" value="ECO:0007669"/>
    <property type="project" value="UniProtKB-KW"/>
</dbReference>
<evidence type="ECO:0000313" key="5">
    <source>
        <dbReference type="EMBL" id="MDJ1133460.1"/>
    </source>
</evidence>
<dbReference type="PANTHER" id="PTHR42788">
    <property type="entry name" value="TAURINE IMPORT ATP-BINDING PROTEIN-RELATED"/>
    <property type="match status" value="1"/>
</dbReference>
<dbReference type="InterPro" id="IPR003593">
    <property type="entry name" value="AAA+_ATPase"/>
</dbReference>
<organism evidence="5 6">
    <name type="scientific">Streptomyces iconiensis</name>
    <dbReference type="NCBI Taxonomy" id="1384038"/>
    <lineage>
        <taxon>Bacteria</taxon>
        <taxon>Bacillati</taxon>
        <taxon>Actinomycetota</taxon>
        <taxon>Actinomycetes</taxon>
        <taxon>Kitasatosporales</taxon>
        <taxon>Streptomycetaceae</taxon>
        <taxon>Streptomyces</taxon>
    </lineage>
</organism>
<sequence length="254" mass="27564">MLHIDHLGHRYGVGPPVLADIQLTVPDGQLVTLVGPSGCGKSTLLRCVAGLTRPAEGRVTLDGEPVDRVPDRLGVVFQDYSRSLFPWLTVRDNVSLPLRRQGLGRARRHEEAALMLEQVGLAGTGKQHPWQLSGGMQQRVALARALAARPALLLMDEPFGALDAQTREDLEDLLLRLHREGGLTVLFVTHDIDESVYVGDRVVVLAPGPGHVRADLPVELPPVRDQIATRALPEFTELRAEVGRAVRPAGTATP</sequence>
<dbReference type="PANTHER" id="PTHR42788:SF13">
    <property type="entry name" value="ALIPHATIC SULFONATES IMPORT ATP-BINDING PROTEIN SSUB"/>
    <property type="match status" value="1"/>
</dbReference>
<protein>
    <submittedName>
        <fullName evidence="5">ABC transporter ATP-binding protein</fullName>
    </submittedName>
</protein>
<feature type="domain" description="ABC transporter" evidence="4">
    <location>
        <begin position="2"/>
        <end position="232"/>
    </location>
</feature>
<proteinExistence type="predicted"/>
<evidence type="ECO:0000256" key="2">
    <source>
        <dbReference type="ARBA" id="ARBA00022741"/>
    </source>
</evidence>
<keyword evidence="6" id="KW-1185">Reference proteome</keyword>
<evidence type="ECO:0000256" key="1">
    <source>
        <dbReference type="ARBA" id="ARBA00022448"/>
    </source>
</evidence>
<dbReference type="PROSITE" id="PS00211">
    <property type="entry name" value="ABC_TRANSPORTER_1"/>
    <property type="match status" value="1"/>
</dbReference>
<dbReference type="Gene3D" id="3.40.50.300">
    <property type="entry name" value="P-loop containing nucleotide triphosphate hydrolases"/>
    <property type="match status" value="1"/>
</dbReference>
<dbReference type="EMBL" id="JANCPR020000014">
    <property type="protein sequence ID" value="MDJ1133460.1"/>
    <property type="molecule type" value="Genomic_DNA"/>
</dbReference>
<keyword evidence="1" id="KW-0813">Transport</keyword>
<evidence type="ECO:0000313" key="6">
    <source>
        <dbReference type="Proteomes" id="UP001214441"/>
    </source>
</evidence>
<dbReference type="Proteomes" id="UP001214441">
    <property type="component" value="Unassembled WGS sequence"/>
</dbReference>
<gene>
    <name evidence="5" type="ORF">NMN56_016105</name>
</gene>
<name>A0ABT6ZWL3_9ACTN</name>
<comment type="caution">
    <text evidence="5">The sequence shown here is derived from an EMBL/GenBank/DDBJ whole genome shotgun (WGS) entry which is preliminary data.</text>
</comment>
<dbReference type="RefSeq" id="WP_274039967.1">
    <property type="nucleotide sequence ID" value="NZ_JANCPR020000014.1"/>
</dbReference>
<dbReference type="InterPro" id="IPR017871">
    <property type="entry name" value="ABC_transporter-like_CS"/>
</dbReference>
<keyword evidence="3 5" id="KW-0067">ATP-binding</keyword>
<dbReference type="InterPro" id="IPR003439">
    <property type="entry name" value="ABC_transporter-like_ATP-bd"/>
</dbReference>
<accession>A0ABT6ZWL3</accession>
<evidence type="ECO:0000259" key="4">
    <source>
        <dbReference type="PROSITE" id="PS50893"/>
    </source>
</evidence>
<dbReference type="PROSITE" id="PS50893">
    <property type="entry name" value="ABC_TRANSPORTER_2"/>
    <property type="match status" value="1"/>
</dbReference>
<dbReference type="InterPro" id="IPR027417">
    <property type="entry name" value="P-loop_NTPase"/>
</dbReference>
<dbReference type="Pfam" id="PF00005">
    <property type="entry name" value="ABC_tran"/>
    <property type="match status" value="1"/>
</dbReference>
<evidence type="ECO:0000256" key="3">
    <source>
        <dbReference type="ARBA" id="ARBA00022840"/>
    </source>
</evidence>
<dbReference type="SMART" id="SM00382">
    <property type="entry name" value="AAA"/>
    <property type="match status" value="1"/>
</dbReference>
<dbReference type="InterPro" id="IPR050166">
    <property type="entry name" value="ABC_transporter_ATP-bind"/>
</dbReference>
<keyword evidence="2" id="KW-0547">Nucleotide-binding</keyword>
<reference evidence="5 6" key="1">
    <citation type="submission" date="2023-05" db="EMBL/GenBank/DDBJ databases">
        <title>Streptantibioticus silvisoli sp. nov., acidotolerant actinomycetes 1 from pine litter.</title>
        <authorList>
            <person name="Swiecimska M."/>
            <person name="Golinska P."/>
            <person name="Sangal V."/>
            <person name="Wachnowicz B."/>
            <person name="Goodfellow M."/>
        </authorList>
    </citation>
    <scope>NUCLEOTIDE SEQUENCE [LARGE SCALE GENOMIC DNA]</scope>
    <source>
        <strain evidence="5 6">DSM 42109</strain>
    </source>
</reference>
<dbReference type="SUPFAM" id="SSF52540">
    <property type="entry name" value="P-loop containing nucleoside triphosphate hydrolases"/>
    <property type="match status" value="1"/>
</dbReference>